<accession>A0A183B1H3</accession>
<dbReference type="InterPro" id="IPR009542">
    <property type="entry name" value="Spc1/SPCS1"/>
</dbReference>
<dbReference type="WBParaSite" id="ECPE_0001309601-mRNA-1">
    <property type="protein sequence ID" value="ECPE_0001309601-mRNA-1"/>
    <property type="gene ID" value="ECPE_0001309601"/>
</dbReference>
<gene>
    <name evidence="11" type="ORF">ECPE_LOCUS13058</name>
</gene>
<dbReference type="GO" id="GO:0006465">
    <property type="term" value="P:signal peptide processing"/>
    <property type="evidence" value="ECO:0007669"/>
    <property type="project" value="InterPro"/>
</dbReference>
<evidence type="ECO:0000256" key="5">
    <source>
        <dbReference type="ARBA" id="ARBA00022824"/>
    </source>
</evidence>
<dbReference type="Pfam" id="PF06645">
    <property type="entry name" value="SPC12"/>
    <property type="match status" value="1"/>
</dbReference>
<protein>
    <recommendedName>
        <fullName evidence="3">Signal peptidase complex subunit 1</fullName>
    </recommendedName>
    <alternativeName>
        <fullName evidence="8">Microsomal signal peptidase 12 kDa subunit</fullName>
    </alternativeName>
</protein>
<dbReference type="GO" id="GO:0005787">
    <property type="term" value="C:signal peptidase complex"/>
    <property type="evidence" value="ECO:0007669"/>
    <property type="project" value="InterPro"/>
</dbReference>
<comment type="similarity">
    <text evidence="2">Belongs to the SPCS1 family.</text>
</comment>
<evidence type="ECO:0000256" key="8">
    <source>
        <dbReference type="ARBA" id="ARBA00032913"/>
    </source>
</evidence>
<evidence type="ECO:0000256" key="6">
    <source>
        <dbReference type="ARBA" id="ARBA00022989"/>
    </source>
</evidence>
<evidence type="ECO:0000256" key="3">
    <source>
        <dbReference type="ARBA" id="ARBA00017059"/>
    </source>
</evidence>
<evidence type="ECO:0000313" key="13">
    <source>
        <dbReference type="WBParaSite" id="ECPE_0001309601-mRNA-1"/>
    </source>
</evidence>
<keyword evidence="4 10" id="KW-0812">Transmembrane</keyword>
<dbReference type="OrthoDB" id="263893at2759"/>
<evidence type="ECO:0000313" key="11">
    <source>
        <dbReference type="EMBL" id="VDP90330.1"/>
    </source>
</evidence>
<keyword evidence="7 10" id="KW-0472">Membrane</keyword>
<comment type="subcellular location">
    <subcellularLocation>
        <location evidence="1">Endoplasmic reticulum membrane</location>
        <topology evidence="1">Multi-pass membrane protein</topology>
    </subcellularLocation>
</comment>
<dbReference type="PANTHER" id="PTHR13202:SF0">
    <property type="entry name" value="SIGNAL PEPTIDASE COMPLEX SUBUNIT 1"/>
    <property type="match status" value="1"/>
</dbReference>
<feature type="transmembrane region" description="Helical" evidence="10">
    <location>
        <begin position="24"/>
        <end position="47"/>
    </location>
</feature>
<evidence type="ECO:0000313" key="12">
    <source>
        <dbReference type="Proteomes" id="UP000272942"/>
    </source>
</evidence>
<name>A0A183B1H3_9TREM</name>
<dbReference type="PANTHER" id="PTHR13202">
    <property type="entry name" value="MICROSOMAL SIGNAL PEPTIDASE 12 KDA SUBUNIT"/>
    <property type="match status" value="1"/>
</dbReference>
<evidence type="ECO:0000256" key="7">
    <source>
        <dbReference type="ARBA" id="ARBA00023136"/>
    </source>
</evidence>
<organism evidence="13">
    <name type="scientific">Echinostoma caproni</name>
    <dbReference type="NCBI Taxonomy" id="27848"/>
    <lineage>
        <taxon>Eukaryota</taxon>
        <taxon>Metazoa</taxon>
        <taxon>Spiralia</taxon>
        <taxon>Lophotrochozoa</taxon>
        <taxon>Platyhelminthes</taxon>
        <taxon>Trematoda</taxon>
        <taxon>Digenea</taxon>
        <taxon>Plagiorchiida</taxon>
        <taxon>Echinostomata</taxon>
        <taxon>Echinostomatoidea</taxon>
        <taxon>Echinostomatidae</taxon>
        <taxon>Echinostoma</taxon>
    </lineage>
</organism>
<keyword evidence="6 10" id="KW-1133">Transmembrane helix</keyword>
<dbReference type="AlphaFoldDB" id="A0A183B1H3"/>
<keyword evidence="12" id="KW-1185">Reference proteome</keyword>
<comment type="function">
    <text evidence="9">Component of the signal peptidase complex (SPC) which catalyzes the cleavage of N-terminal signal sequences from nascent proteins as they are translocated into the lumen of the endoplasmic reticulum. Dispensable for SPC enzymatic activity.</text>
</comment>
<dbReference type="GO" id="GO:0045047">
    <property type="term" value="P:protein targeting to ER"/>
    <property type="evidence" value="ECO:0007669"/>
    <property type="project" value="TreeGrafter"/>
</dbReference>
<reference evidence="13" key="1">
    <citation type="submission" date="2016-06" db="UniProtKB">
        <authorList>
            <consortium name="WormBaseParasite"/>
        </authorList>
    </citation>
    <scope>IDENTIFICATION</scope>
</reference>
<proteinExistence type="inferred from homology"/>
<sequence>MNIIMIVAGLIGFPLGYYKQQLSLSVYALLVGCALTALIVIPPWYCYRKHPLKWQKVLATEEHTKTAQSKPSTN</sequence>
<evidence type="ECO:0000256" key="9">
    <source>
        <dbReference type="ARBA" id="ARBA00045204"/>
    </source>
</evidence>
<dbReference type="Proteomes" id="UP000272942">
    <property type="component" value="Unassembled WGS sequence"/>
</dbReference>
<reference evidence="11 12" key="2">
    <citation type="submission" date="2018-11" db="EMBL/GenBank/DDBJ databases">
        <authorList>
            <consortium name="Pathogen Informatics"/>
        </authorList>
    </citation>
    <scope>NUCLEOTIDE SEQUENCE [LARGE SCALE GENOMIC DNA]</scope>
    <source>
        <strain evidence="11 12">Egypt</strain>
    </source>
</reference>
<dbReference type="EMBL" id="UZAN01054202">
    <property type="protein sequence ID" value="VDP90330.1"/>
    <property type="molecule type" value="Genomic_DNA"/>
</dbReference>
<evidence type="ECO:0000256" key="2">
    <source>
        <dbReference type="ARBA" id="ARBA00005245"/>
    </source>
</evidence>
<keyword evidence="5" id="KW-0256">Endoplasmic reticulum</keyword>
<evidence type="ECO:0000256" key="1">
    <source>
        <dbReference type="ARBA" id="ARBA00004477"/>
    </source>
</evidence>
<evidence type="ECO:0000256" key="10">
    <source>
        <dbReference type="SAM" id="Phobius"/>
    </source>
</evidence>
<evidence type="ECO:0000256" key="4">
    <source>
        <dbReference type="ARBA" id="ARBA00022692"/>
    </source>
</evidence>